<keyword evidence="7" id="KW-1185">Reference proteome</keyword>
<accession>A0A6I6AME6</accession>
<dbReference type="InterPro" id="IPR011992">
    <property type="entry name" value="EF-hand-dom_pair"/>
</dbReference>
<evidence type="ECO:0000313" key="6">
    <source>
        <dbReference type="EMBL" id="QGQ26792.1"/>
    </source>
</evidence>
<evidence type="ECO:0000256" key="3">
    <source>
        <dbReference type="SAM" id="MobiDB-lite"/>
    </source>
</evidence>
<dbReference type="Proteomes" id="UP000427281">
    <property type="component" value="Chromosome"/>
</dbReference>
<evidence type="ECO:0000313" key="7">
    <source>
        <dbReference type="Proteomes" id="UP000427281"/>
    </source>
</evidence>
<organism evidence="6 7">
    <name type="scientific">Gimesia benthica</name>
    <dbReference type="NCBI Taxonomy" id="2608982"/>
    <lineage>
        <taxon>Bacteria</taxon>
        <taxon>Pseudomonadati</taxon>
        <taxon>Planctomycetota</taxon>
        <taxon>Planctomycetia</taxon>
        <taxon>Planctomycetales</taxon>
        <taxon>Planctomycetaceae</taxon>
        <taxon>Gimesia</taxon>
    </lineage>
</organism>
<dbReference type="SUPFAM" id="SSF47473">
    <property type="entry name" value="EF-hand"/>
    <property type="match status" value="2"/>
</dbReference>
<sequence>MPVIVCKSPVVLRKVTTMQRLFPVLALVGLTGFSLSPLSAAPEEEKSAQEKVFQQLDKNADGTISADEVPEGKQRFFEFLLRSGDKNKDGQLTKDEFTDGLKKEDQKFEPGAERRFDQGPRFYNRFLSQLDRNGDKKISKDELPEPLRERMEPLFQRLNTDEISLGQMHRMGRMFGNGRPPRTEGANMNSQERAGRFFKSLDTNGDDKLTLDEAPERIRPFLKRLYERAGKDGDAELTREEFMKVMAEFRPAQRPERQSRERSRKPAEEDGEMKSPEMQMQERSRPRFGTNFPRSGPAFIRSVDQNGDGKLSKEELQQINRWFDEVDRNRDGFLDRSEIAGEESRSRQRTRNPLPLQELKRPAADQPENKTKAENTEKKAD</sequence>
<feature type="compositionally biased region" description="Basic and acidic residues" evidence="3">
    <location>
        <begin position="251"/>
        <end position="285"/>
    </location>
</feature>
<keyword evidence="2" id="KW-0677">Repeat</keyword>
<feature type="chain" id="PRO_5026251163" description="EF-hand domain-containing protein" evidence="4">
    <location>
        <begin position="41"/>
        <end position="381"/>
    </location>
</feature>
<keyword evidence="4" id="KW-0732">Signal</keyword>
<dbReference type="InterPro" id="IPR018247">
    <property type="entry name" value="EF_Hand_1_Ca_BS"/>
</dbReference>
<dbReference type="PROSITE" id="PS00018">
    <property type="entry name" value="EF_HAND_1"/>
    <property type="match status" value="3"/>
</dbReference>
<feature type="domain" description="EF-hand" evidence="5">
    <location>
        <begin position="72"/>
        <end position="107"/>
    </location>
</feature>
<dbReference type="SMART" id="SM00054">
    <property type="entry name" value="EFh"/>
    <property type="match status" value="5"/>
</dbReference>
<keyword evidence="1" id="KW-0479">Metal-binding</keyword>
<evidence type="ECO:0000256" key="4">
    <source>
        <dbReference type="SAM" id="SignalP"/>
    </source>
</evidence>
<dbReference type="Pfam" id="PF13202">
    <property type="entry name" value="EF-hand_5"/>
    <property type="match status" value="4"/>
</dbReference>
<evidence type="ECO:0000259" key="5">
    <source>
        <dbReference type="PROSITE" id="PS50222"/>
    </source>
</evidence>
<protein>
    <recommendedName>
        <fullName evidence="5">EF-hand domain-containing protein</fullName>
    </recommendedName>
</protein>
<feature type="compositionally biased region" description="Basic and acidic residues" evidence="3">
    <location>
        <begin position="358"/>
        <end position="381"/>
    </location>
</feature>
<feature type="domain" description="EF-hand" evidence="5">
    <location>
        <begin position="298"/>
        <end position="326"/>
    </location>
</feature>
<dbReference type="KEGG" id="gim:F1728_30770"/>
<proteinExistence type="predicted"/>
<gene>
    <name evidence="6" type="ORF">F1728_30770</name>
</gene>
<dbReference type="PANTHER" id="PTHR10827">
    <property type="entry name" value="RETICULOCALBIN"/>
    <property type="match status" value="1"/>
</dbReference>
<feature type="domain" description="EF-hand" evidence="5">
    <location>
        <begin position="189"/>
        <end position="224"/>
    </location>
</feature>
<dbReference type="PROSITE" id="PS50222">
    <property type="entry name" value="EF_HAND_2"/>
    <property type="match status" value="3"/>
</dbReference>
<feature type="compositionally biased region" description="Basic and acidic residues" evidence="3">
    <location>
        <begin position="310"/>
        <end position="346"/>
    </location>
</feature>
<dbReference type="InterPro" id="IPR002048">
    <property type="entry name" value="EF_hand_dom"/>
</dbReference>
<dbReference type="Gene3D" id="1.10.238.10">
    <property type="entry name" value="EF-hand"/>
    <property type="match status" value="3"/>
</dbReference>
<dbReference type="PANTHER" id="PTHR10827:SF98">
    <property type="entry name" value="45 KDA CALCIUM-BINDING PROTEIN"/>
    <property type="match status" value="1"/>
</dbReference>
<feature type="region of interest" description="Disordered" evidence="3">
    <location>
        <begin position="247"/>
        <end position="381"/>
    </location>
</feature>
<name>A0A6I6AME6_9PLAN</name>
<reference evidence="6 7" key="1">
    <citation type="submission" date="2019-09" db="EMBL/GenBank/DDBJ databases">
        <title>Gimesia benthica sp. nov., a novel bacterium isolated from deep-sea water of the Northwest Indian Ocean.</title>
        <authorList>
            <person name="Dai X."/>
        </authorList>
    </citation>
    <scope>NUCLEOTIDE SEQUENCE [LARGE SCALE GENOMIC DNA]</scope>
    <source>
        <strain evidence="6 7">E7</strain>
    </source>
</reference>
<dbReference type="AlphaFoldDB" id="A0A6I6AME6"/>
<feature type="signal peptide" evidence="4">
    <location>
        <begin position="1"/>
        <end position="40"/>
    </location>
</feature>
<dbReference type="EMBL" id="CP043930">
    <property type="protein sequence ID" value="QGQ26792.1"/>
    <property type="molecule type" value="Genomic_DNA"/>
</dbReference>
<dbReference type="GO" id="GO:0005509">
    <property type="term" value="F:calcium ion binding"/>
    <property type="evidence" value="ECO:0007669"/>
    <property type="project" value="InterPro"/>
</dbReference>
<evidence type="ECO:0000256" key="1">
    <source>
        <dbReference type="ARBA" id="ARBA00022723"/>
    </source>
</evidence>
<evidence type="ECO:0000256" key="2">
    <source>
        <dbReference type="ARBA" id="ARBA00022737"/>
    </source>
</evidence>